<keyword evidence="5" id="KW-1185">Reference proteome</keyword>
<dbReference type="Pfam" id="PF01230">
    <property type="entry name" value="HIT"/>
    <property type="match status" value="1"/>
</dbReference>
<dbReference type="EMBL" id="WFLM01000004">
    <property type="protein sequence ID" value="KAB8038058.1"/>
    <property type="molecule type" value="Genomic_DNA"/>
</dbReference>
<dbReference type="PRINTS" id="PR00332">
    <property type="entry name" value="HISTRIAD"/>
</dbReference>
<comment type="caution">
    <text evidence="2">Lacks conserved residue(s) required for the propagation of feature annotation.</text>
</comment>
<comment type="caution">
    <text evidence="4">The sequence shown here is derived from an EMBL/GenBank/DDBJ whole genome shotgun (WGS) entry which is preliminary data.</text>
</comment>
<organism evidence="4 5">
    <name type="scientific">Silvanigrella paludirubra</name>
    <dbReference type="NCBI Taxonomy" id="2499159"/>
    <lineage>
        <taxon>Bacteria</taxon>
        <taxon>Pseudomonadati</taxon>
        <taxon>Bdellovibrionota</taxon>
        <taxon>Oligoflexia</taxon>
        <taxon>Silvanigrellales</taxon>
        <taxon>Silvanigrellaceae</taxon>
        <taxon>Silvanigrella</taxon>
    </lineage>
</organism>
<dbReference type="PROSITE" id="PS51084">
    <property type="entry name" value="HIT_2"/>
    <property type="match status" value="1"/>
</dbReference>
<dbReference type="SUPFAM" id="SSF54197">
    <property type="entry name" value="HIT-like"/>
    <property type="match status" value="1"/>
</dbReference>
<dbReference type="RefSeq" id="WP_153421135.1">
    <property type="nucleotide sequence ID" value="NZ_WFLM01000004.1"/>
</dbReference>
<sequence>MSDKTIFEKILSGEIPCKPVYEDEYTLAFNDISPQAPVHVLVIPKNKIINVSESQESDIEQMGRILFAAKKVAEITGIIKSGYRLVMNNGENGGQTVYYMHCHVLGGRSLSWPPG</sequence>
<dbReference type="AlphaFoldDB" id="A0A6N6VSS0"/>
<reference evidence="4 5" key="1">
    <citation type="submission" date="2019-10" db="EMBL/GenBank/DDBJ databases">
        <title>New species of Slilvanegrellaceae.</title>
        <authorList>
            <person name="Pitt A."/>
            <person name="Hahn M.W."/>
        </authorList>
    </citation>
    <scope>NUCLEOTIDE SEQUENCE [LARGE SCALE GENOMIC DNA]</scope>
    <source>
        <strain evidence="4 5">SP-Ram-0.45-NSY-1</strain>
    </source>
</reference>
<dbReference type="InterPro" id="IPR036265">
    <property type="entry name" value="HIT-like_sf"/>
</dbReference>
<dbReference type="GO" id="GO:0003824">
    <property type="term" value="F:catalytic activity"/>
    <property type="evidence" value="ECO:0007669"/>
    <property type="project" value="InterPro"/>
</dbReference>
<evidence type="ECO:0000259" key="3">
    <source>
        <dbReference type="PROSITE" id="PS51084"/>
    </source>
</evidence>
<dbReference type="CDD" id="cd01276">
    <property type="entry name" value="PKCI_related"/>
    <property type="match status" value="1"/>
</dbReference>
<evidence type="ECO:0000313" key="5">
    <source>
        <dbReference type="Proteomes" id="UP000437748"/>
    </source>
</evidence>
<dbReference type="InterPro" id="IPR001310">
    <property type="entry name" value="Histidine_triad_HIT"/>
</dbReference>
<name>A0A6N6VSS0_9BACT</name>
<dbReference type="InterPro" id="IPR011146">
    <property type="entry name" value="HIT-like"/>
</dbReference>
<dbReference type="PANTHER" id="PTHR23089">
    <property type="entry name" value="HISTIDINE TRIAD HIT PROTEIN"/>
    <property type="match status" value="1"/>
</dbReference>
<dbReference type="OrthoDB" id="9784774at2"/>
<gene>
    <name evidence="4" type="ORF">GCL60_12865</name>
</gene>
<evidence type="ECO:0000313" key="4">
    <source>
        <dbReference type="EMBL" id="KAB8038058.1"/>
    </source>
</evidence>
<feature type="domain" description="HIT" evidence="3">
    <location>
        <begin position="6"/>
        <end position="115"/>
    </location>
</feature>
<dbReference type="Proteomes" id="UP000437748">
    <property type="component" value="Unassembled WGS sequence"/>
</dbReference>
<evidence type="ECO:0000256" key="2">
    <source>
        <dbReference type="PROSITE-ProRule" id="PRU00464"/>
    </source>
</evidence>
<evidence type="ECO:0000256" key="1">
    <source>
        <dbReference type="PIRSR" id="PIRSR601310-1"/>
    </source>
</evidence>
<dbReference type="Gene3D" id="3.30.428.10">
    <property type="entry name" value="HIT-like"/>
    <property type="match status" value="1"/>
</dbReference>
<feature type="active site" description="Tele-AMP-histidine intermediate" evidence="1">
    <location>
        <position position="101"/>
    </location>
</feature>
<proteinExistence type="predicted"/>
<accession>A0A6N6VSS0</accession>
<protein>
    <submittedName>
        <fullName evidence="4">HIT domain-containing protein</fullName>
    </submittedName>
</protein>